<evidence type="ECO:0000313" key="1">
    <source>
        <dbReference type="EMBL" id="KAJ8704984.1"/>
    </source>
</evidence>
<name>A0ACC2PZS2_9NEOP</name>
<keyword evidence="2" id="KW-1185">Reference proteome</keyword>
<accession>A0ACC2PZS2</accession>
<reference evidence="1" key="1">
    <citation type="submission" date="2023-03" db="EMBL/GenBank/DDBJ databases">
        <title>Chromosome-level genomes of two armyworms, Mythimna separata and Mythimna loreyi, provide insights into the biosynthesis and reception of sex pheromones.</title>
        <authorList>
            <person name="Zhao H."/>
        </authorList>
    </citation>
    <scope>NUCLEOTIDE SEQUENCE</scope>
    <source>
        <strain evidence="1">BeijingLab</strain>
    </source>
</reference>
<proteinExistence type="predicted"/>
<protein>
    <submittedName>
        <fullName evidence="1">Uncharacterized protein</fullName>
    </submittedName>
</protein>
<comment type="caution">
    <text evidence="1">The sequence shown here is derived from an EMBL/GenBank/DDBJ whole genome shotgun (WGS) entry which is preliminary data.</text>
</comment>
<dbReference type="EMBL" id="CM056806">
    <property type="protein sequence ID" value="KAJ8704984.1"/>
    <property type="molecule type" value="Genomic_DNA"/>
</dbReference>
<organism evidence="1 2">
    <name type="scientific">Mythimna loreyi</name>
    <dbReference type="NCBI Taxonomy" id="667449"/>
    <lineage>
        <taxon>Eukaryota</taxon>
        <taxon>Metazoa</taxon>
        <taxon>Ecdysozoa</taxon>
        <taxon>Arthropoda</taxon>
        <taxon>Hexapoda</taxon>
        <taxon>Insecta</taxon>
        <taxon>Pterygota</taxon>
        <taxon>Neoptera</taxon>
        <taxon>Endopterygota</taxon>
        <taxon>Lepidoptera</taxon>
        <taxon>Glossata</taxon>
        <taxon>Ditrysia</taxon>
        <taxon>Noctuoidea</taxon>
        <taxon>Noctuidae</taxon>
        <taxon>Noctuinae</taxon>
        <taxon>Hadenini</taxon>
        <taxon>Mythimna</taxon>
    </lineage>
</organism>
<dbReference type="Proteomes" id="UP001231649">
    <property type="component" value="Chromosome 30"/>
</dbReference>
<evidence type="ECO:0000313" key="2">
    <source>
        <dbReference type="Proteomes" id="UP001231649"/>
    </source>
</evidence>
<sequence>MFKTENPQSVVKKSYFRAIFNRDFNLGFGNPRTDVCSKCIELDGKIKTEKDQEKKKDLMIEKRVHKLRAKAFFRLLQEKSEDMITFSFDCQKNNPLPKVPDQSAYYSRQIYLYNFTIVQGSSKDHLNKDTTYAYLWTENEFPKTSNQIASAVYDRLNKTNFDGVSTVRLVADGCGGQNKNSILLCMLSRWLLDNLSLKKIEVVFPITGHSFMPPDRVFGNIEKVLKKQEVIIRPEDYIDIIATNATITKMRDIQMLDFRTAAKEVLKPTARWPFKISECKRFVLKRSKTVGNVLIRGELHFNSDTEDDEIENDGVCDISIDNCDDDSDAKEDDS</sequence>
<gene>
    <name evidence="1" type="ORF">PYW08_012304</name>
</gene>